<dbReference type="PRINTS" id="PR01217">
    <property type="entry name" value="PRICHEXTENSN"/>
</dbReference>
<feature type="compositionally biased region" description="Low complexity" evidence="5">
    <location>
        <begin position="193"/>
        <end position="210"/>
    </location>
</feature>
<dbReference type="Proteomes" id="UP000580654">
    <property type="component" value="Unassembled WGS sequence"/>
</dbReference>
<dbReference type="InterPro" id="IPR006260">
    <property type="entry name" value="TonB/TolA_C"/>
</dbReference>
<sequence>MSAEAPAGPWAFAPAAAPFWRPRGRRPRRRDLAWWVAAALHAAALAALLLRLEPETLPEPRIVEGTPLLWEGPVGTGEGAETLSPDLPEQPVPAEAAPPRPAPSLPEAAPAPAEPPTAEAPPAAAPAPPPAAEAAPALPPPPDSLAETRPTPPARRPPAPPSPAADPLPLPMPPAPPAPPRASPAPPAPAAAPPAAAVPAATPAERPPAAGSVRLDAGTAGAPGESRVVGAPQAGCQDAIGYPPSERQRGITGAVGLRLRVSDDGRVVEARLVEPSGSFALDEAAQRGIRRCRFVPALRDGIPVWGSRDYRVVFRLD</sequence>
<comment type="caution">
    <text evidence="7">The sequence shown here is derived from an EMBL/GenBank/DDBJ whole genome shotgun (WGS) entry which is preliminary data.</text>
</comment>
<protein>
    <submittedName>
        <fullName evidence="7">Protein TonB</fullName>
    </submittedName>
</protein>
<proteinExistence type="predicted"/>
<keyword evidence="3" id="KW-1133">Transmembrane helix</keyword>
<accession>A0A840YFG1</accession>
<keyword evidence="8" id="KW-1185">Reference proteome</keyword>
<feature type="region of interest" description="Disordered" evidence="5">
    <location>
        <begin position="63"/>
        <end position="247"/>
    </location>
</feature>
<organism evidence="7 8">
    <name type="scientific">Muricoccus pecuniae</name>
    <dbReference type="NCBI Taxonomy" id="693023"/>
    <lineage>
        <taxon>Bacteria</taxon>
        <taxon>Pseudomonadati</taxon>
        <taxon>Pseudomonadota</taxon>
        <taxon>Alphaproteobacteria</taxon>
        <taxon>Acetobacterales</taxon>
        <taxon>Roseomonadaceae</taxon>
        <taxon>Muricoccus</taxon>
    </lineage>
</organism>
<feature type="domain" description="TonB C-terminal" evidence="6">
    <location>
        <begin position="227"/>
        <end position="317"/>
    </location>
</feature>
<evidence type="ECO:0000256" key="4">
    <source>
        <dbReference type="ARBA" id="ARBA00023136"/>
    </source>
</evidence>
<dbReference type="Gene3D" id="3.30.1150.10">
    <property type="match status" value="1"/>
</dbReference>
<evidence type="ECO:0000313" key="8">
    <source>
        <dbReference type="Proteomes" id="UP000580654"/>
    </source>
</evidence>
<evidence type="ECO:0000259" key="6">
    <source>
        <dbReference type="PROSITE" id="PS52015"/>
    </source>
</evidence>
<dbReference type="InterPro" id="IPR037682">
    <property type="entry name" value="TonB_C"/>
</dbReference>
<feature type="compositionally biased region" description="Pro residues" evidence="5">
    <location>
        <begin position="88"/>
        <end position="104"/>
    </location>
</feature>
<dbReference type="GO" id="GO:0016020">
    <property type="term" value="C:membrane"/>
    <property type="evidence" value="ECO:0007669"/>
    <property type="project" value="UniProtKB-SubCell"/>
</dbReference>
<feature type="compositionally biased region" description="Pro residues" evidence="5">
    <location>
        <begin position="112"/>
        <end position="143"/>
    </location>
</feature>
<dbReference type="EMBL" id="JACIJD010000002">
    <property type="protein sequence ID" value="MBB5692633.1"/>
    <property type="molecule type" value="Genomic_DNA"/>
</dbReference>
<keyword evidence="2" id="KW-0812">Transmembrane</keyword>
<gene>
    <name evidence="7" type="ORF">FHS87_000648</name>
</gene>
<evidence type="ECO:0000256" key="3">
    <source>
        <dbReference type="ARBA" id="ARBA00022989"/>
    </source>
</evidence>
<keyword evidence="4" id="KW-0472">Membrane</keyword>
<dbReference type="Pfam" id="PF03544">
    <property type="entry name" value="TonB_C"/>
    <property type="match status" value="1"/>
</dbReference>
<dbReference type="NCBIfam" id="TIGR01352">
    <property type="entry name" value="tonB_Cterm"/>
    <property type="match status" value="1"/>
</dbReference>
<feature type="compositionally biased region" description="Pro residues" evidence="5">
    <location>
        <begin position="150"/>
        <end position="192"/>
    </location>
</feature>
<dbReference type="AlphaFoldDB" id="A0A840YFG1"/>
<name>A0A840YFG1_9PROT</name>
<evidence type="ECO:0000256" key="2">
    <source>
        <dbReference type="ARBA" id="ARBA00022692"/>
    </source>
</evidence>
<dbReference type="GO" id="GO:0055085">
    <property type="term" value="P:transmembrane transport"/>
    <property type="evidence" value="ECO:0007669"/>
    <property type="project" value="InterPro"/>
</dbReference>
<dbReference type="SUPFAM" id="SSF74653">
    <property type="entry name" value="TolA/TonB C-terminal domain"/>
    <property type="match status" value="1"/>
</dbReference>
<evidence type="ECO:0000256" key="1">
    <source>
        <dbReference type="ARBA" id="ARBA00004167"/>
    </source>
</evidence>
<dbReference type="RefSeq" id="WP_184513780.1">
    <property type="nucleotide sequence ID" value="NZ_JACIJD010000002.1"/>
</dbReference>
<evidence type="ECO:0000313" key="7">
    <source>
        <dbReference type="EMBL" id="MBB5692633.1"/>
    </source>
</evidence>
<dbReference type="PROSITE" id="PS52015">
    <property type="entry name" value="TONB_CTD"/>
    <property type="match status" value="1"/>
</dbReference>
<comment type="subcellular location">
    <subcellularLocation>
        <location evidence="1">Membrane</location>
        <topology evidence="1">Single-pass membrane protein</topology>
    </subcellularLocation>
</comment>
<evidence type="ECO:0000256" key="5">
    <source>
        <dbReference type="SAM" id="MobiDB-lite"/>
    </source>
</evidence>
<reference evidence="7 8" key="1">
    <citation type="submission" date="2020-08" db="EMBL/GenBank/DDBJ databases">
        <title>Genomic Encyclopedia of Type Strains, Phase IV (KMG-IV): sequencing the most valuable type-strain genomes for metagenomic binning, comparative biology and taxonomic classification.</title>
        <authorList>
            <person name="Goeker M."/>
        </authorList>
    </citation>
    <scope>NUCLEOTIDE SEQUENCE [LARGE SCALE GENOMIC DNA]</scope>
    <source>
        <strain evidence="7 8">DSM 25622</strain>
    </source>
</reference>